<evidence type="ECO:0000256" key="1">
    <source>
        <dbReference type="ARBA" id="ARBA00009995"/>
    </source>
</evidence>
<reference evidence="3 4" key="1">
    <citation type="journal article" date="2017" name="Genome Biol.">
        <title>New reference genome sequences of hot pepper reveal the massive evolution of plant disease-resistance genes by retroduplication.</title>
        <authorList>
            <person name="Kim S."/>
            <person name="Park J."/>
            <person name="Yeom S.I."/>
            <person name="Kim Y.M."/>
            <person name="Seo E."/>
            <person name="Kim K.T."/>
            <person name="Kim M.S."/>
            <person name="Lee J.M."/>
            <person name="Cheong K."/>
            <person name="Shin H.S."/>
            <person name="Kim S.B."/>
            <person name="Han K."/>
            <person name="Lee J."/>
            <person name="Park M."/>
            <person name="Lee H.A."/>
            <person name="Lee H.Y."/>
            <person name="Lee Y."/>
            <person name="Oh S."/>
            <person name="Lee J.H."/>
            <person name="Choi E."/>
            <person name="Choi E."/>
            <person name="Lee S.E."/>
            <person name="Jeon J."/>
            <person name="Kim H."/>
            <person name="Choi G."/>
            <person name="Song H."/>
            <person name="Lee J."/>
            <person name="Lee S.C."/>
            <person name="Kwon J.K."/>
            <person name="Lee H.Y."/>
            <person name="Koo N."/>
            <person name="Hong Y."/>
            <person name="Kim R.W."/>
            <person name="Kang W.H."/>
            <person name="Huh J.H."/>
            <person name="Kang B.C."/>
            <person name="Yang T.J."/>
            <person name="Lee Y.H."/>
            <person name="Bennetzen J.L."/>
            <person name="Choi D."/>
        </authorList>
    </citation>
    <scope>NUCLEOTIDE SEQUENCE [LARGE SCALE GENOMIC DNA]</scope>
    <source>
        <strain evidence="4">cv. PBC81</strain>
    </source>
</reference>
<protein>
    <submittedName>
        <fullName evidence="3">Beta-D-glucosyl crocetin beta-1,6-glucosyltransferase</fullName>
    </submittedName>
</protein>
<sequence length="160" mass="18235">MLPWLAHGHISPFLELAKKLADRNYHIYLCSTPVNVSSIKKRVTEKYSPSIEIVEFYLPSLTNCPPNYHTTNGLPPHVMNTLKRAFEMIMPNFSKILQTINPDLVIYDFNLPGAADCTSSVNIPIVQFLTFSAAVIALGIHMYDKPREMFPFPKIYLSEY</sequence>
<dbReference type="InterPro" id="IPR058980">
    <property type="entry name" value="Glyco_transf_N"/>
</dbReference>
<name>A0A2G2VES4_CAPBA</name>
<keyword evidence="4" id="KW-1185">Reference proteome</keyword>
<feature type="domain" description="Glycosyltransferase N-terminal" evidence="2">
    <location>
        <begin position="1"/>
        <end position="97"/>
    </location>
</feature>
<evidence type="ECO:0000313" key="4">
    <source>
        <dbReference type="Proteomes" id="UP000224567"/>
    </source>
</evidence>
<dbReference type="STRING" id="33114.A0A2G2VES4"/>
<evidence type="ECO:0000259" key="2">
    <source>
        <dbReference type="Pfam" id="PF26168"/>
    </source>
</evidence>
<dbReference type="GO" id="GO:0008194">
    <property type="term" value="F:UDP-glycosyltransferase activity"/>
    <property type="evidence" value="ECO:0007669"/>
    <property type="project" value="UniProtKB-ARBA"/>
</dbReference>
<dbReference type="Proteomes" id="UP000224567">
    <property type="component" value="Unassembled WGS sequence"/>
</dbReference>
<gene>
    <name evidence="3" type="ORF">CQW23_27829</name>
</gene>
<evidence type="ECO:0000313" key="3">
    <source>
        <dbReference type="EMBL" id="PHT31492.1"/>
    </source>
</evidence>
<dbReference type="SUPFAM" id="SSF53756">
    <property type="entry name" value="UDP-Glycosyltransferase/glycogen phosphorylase"/>
    <property type="match status" value="1"/>
</dbReference>
<proteinExistence type="inferred from homology"/>
<dbReference type="PANTHER" id="PTHR48044">
    <property type="entry name" value="GLYCOSYLTRANSFERASE"/>
    <property type="match status" value="1"/>
</dbReference>
<comment type="similarity">
    <text evidence="1">Belongs to the UDP-glycosyltransferase family.</text>
</comment>
<organism evidence="3 4">
    <name type="scientific">Capsicum baccatum</name>
    <name type="common">Peruvian pepper</name>
    <dbReference type="NCBI Taxonomy" id="33114"/>
    <lineage>
        <taxon>Eukaryota</taxon>
        <taxon>Viridiplantae</taxon>
        <taxon>Streptophyta</taxon>
        <taxon>Embryophyta</taxon>
        <taxon>Tracheophyta</taxon>
        <taxon>Spermatophyta</taxon>
        <taxon>Magnoliopsida</taxon>
        <taxon>eudicotyledons</taxon>
        <taxon>Gunneridae</taxon>
        <taxon>Pentapetalae</taxon>
        <taxon>asterids</taxon>
        <taxon>lamiids</taxon>
        <taxon>Solanales</taxon>
        <taxon>Solanaceae</taxon>
        <taxon>Solanoideae</taxon>
        <taxon>Capsiceae</taxon>
        <taxon>Capsicum</taxon>
    </lineage>
</organism>
<comment type="caution">
    <text evidence="3">The sequence shown here is derived from an EMBL/GenBank/DDBJ whole genome shotgun (WGS) entry which is preliminary data.</text>
</comment>
<accession>A0A2G2VES4</accession>
<dbReference type="OrthoDB" id="5835829at2759"/>
<reference evidence="4" key="2">
    <citation type="journal article" date="2017" name="J. Anim. Genet.">
        <title>Multiple reference genome sequences of hot pepper reveal the massive evolution of plant disease resistance genes by retroduplication.</title>
        <authorList>
            <person name="Kim S."/>
            <person name="Park J."/>
            <person name="Yeom S.-I."/>
            <person name="Kim Y.-M."/>
            <person name="Seo E."/>
            <person name="Kim K.-T."/>
            <person name="Kim M.-S."/>
            <person name="Lee J.M."/>
            <person name="Cheong K."/>
            <person name="Shin H.-S."/>
            <person name="Kim S.-B."/>
            <person name="Han K."/>
            <person name="Lee J."/>
            <person name="Park M."/>
            <person name="Lee H.-A."/>
            <person name="Lee H.-Y."/>
            <person name="Lee Y."/>
            <person name="Oh S."/>
            <person name="Lee J.H."/>
            <person name="Choi E."/>
            <person name="Choi E."/>
            <person name="Lee S.E."/>
            <person name="Jeon J."/>
            <person name="Kim H."/>
            <person name="Choi G."/>
            <person name="Song H."/>
            <person name="Lee J."/>
            <person name="Lee S.-C."/>
            <person name="Kwon J.-K."/>
            <person name="Lee H.-Y."/>
            <person name="Koo N."/>
            <person name="Hong Y."/>
            <person name="Kim R.W."/>
            <person name="Kang W.-H."/>
            <person name="Huh J.H."/>
            <person name="Kang B.-C."/>
            <person name="Yang T.-J."/>
            <person name="Lee Y.-H."/>
            <person name="Bennetzen J.L."/>
            <person name="Choi D."/>
        </authorList>
    </citation>
    <scope>NUCLEOTIDE SEQUENCE [LARGE SCALE GENOMIC DNA]</scope>
    <source>
        <strain evidence="4">cv. PBC81</strain>
    </source>
</reference>
<dbReference type="Gene3D" id="3.40.50.2000">
    <property type="entry name" value="Glycogen Phosphorylase B"/>
    <property type="match status" value="1"/>
</dbReference>
<dbReference type="Pfam" id="PF26168">
    <property type="entry name" value="Glyco_transf_N"/>
    <property type="match status" value="1"/>
</dbReference>
<dbReference type="EMBL" id="MLFT02000012">
    <property type="protein sequence ID" value="PHT31492.1"/>
    <property type="molecule type" value="Genomic_DNA"/>
</dbReference>
<dbReference type="GO" id="GO:1901135">
    <property type="term" value="P:carbohydrate derivative metabolic process"/>
    <property type="evidence" value="ECO:0007669"/>
    <property type="project" value="UniProtKB-ARBA"/>
</dbReference>
<dbReference type="AlphaFoldDB" id="A0A2G2VES4"/>
<dbReference type="PANTHER" id="PTHR48044:SF74">
    <property type="entry name" value="GLYCOSYLTRANSFERASE"/>
    <property type="match status" value="1"/>
</dbReference>